<dbReference type="Pfam" id="PF04548">
    <property type="entry name" value="AIG1"/>
    <property type="match status" value="1"/>
</dbReference>
<dbReference type="SUPFAM" id="SSF52540">
    <property type="entry name" value="P-loop containing nucleoside triphosphate hydrolases"/>
    <property type="match status" value="1"/>
</dbReference>
<dbReference type="OrthoDB" id="2336673at2759"/>
<keyword evidence="7" id="KW-1185">Reference proteome</keyword>
<evidence type="ECO:0000313" key="6">
    <source>
        <dbReference type="EMBL" id="PKY51503.1"/>
    </source>
</evidence>
<keyword evidence="3" id="KW-0175">Coiled coil</keyword>
<dbReference type="InterPro" id="IPR006703">
    <property type="entry name" value="G_AIG1"/>
</dbReference>
<keyword evidence="2" id="KW-0342">GTP-binding</keyword>
<evidence type="ECO:0000256" key="4">
    <source>
        <dbReference type="SAM" id="MobiDB-lite"/>
    </source>
</evidence>
<evidence type="ECO:0000256" key="3">
    <source>
        <dbReference type="SAM" id="Coils"/>
    </source>
</evidence>
<accession>A0A2I1GY04</accession>
<evidence type="ECO:0000256" key="2">
    <source>
        <dbReference type="ARBA" id="ARBA00023134"/>
    </source>
</evidence>
<dbReference type="PANTHER" id="PTHR10903">
    <property type="entry name" value="GTPASE, IMAP FAMILY MEMBER-RELATED"/>
    <property type="match status" value="1"/>
</dbReference>
<dbReference type="PANTHER" id="PTHR10903:SF184">
    <property type="entry name" value="GTP-BINDING PROTEIN A"/>
    <property type="match status" value="1"/>
</dbReference>
<dbReference type="AlphaFoldDB" id="A0A2I1GY04"/>
<proteinExistence type="predicted"/>
<dbReference type="Gene3D" id="3.40.50.300">
    <property type="entry name" value="P-loop containing nucleotide triphosphate hydrolases"/>
    <property type="match status" value="1"/>
</dbReference>
<feature type="region of interest" description="Disordered" evidence="4">
    <location>
        <begin position="454"/>
        <end position="479"/>
    </location>
</feature>
<dbReference type="EMBL" id="LLXI01001034">
    <property type="protein sequence ID" value="PKY51503.1"/>
    <property type="molecule type" value="Genomic_DNA"/>
</dbReference>
<sequence>MFKTNTQVWFDKNYFKDKEENIDIKKEDIRNVLGGRSNLYGSLKIEGFTKLISINLTKLKLTSLEIIDCPQLTEVELSELIKLESLFVKCPRLTKLDCSRSQLIELTDLDVSNLIELNCSNTSIKKLSLNLCPDIIRLNCSNNNKLINLDVSNCFKLKFLDCSQSKLTKLDLRNCPESIEVIKPPDCVITRKREKEKNILIIGCTGSGKSTLANVLTGTEDFKESEYDVSKTKCFQKGVFEWEGTKYCAIDTIGVGNTKLSIKLASNRIAEGVYSIPEGISQVLLVVGKNFTDEINTLGLFESDIFGYTTIVRTKFSNFKNRDICEKNKEKLCGESETNAIIIKSCKGIIYVDNPPIKILDDSDDDDDKEANIRINKKKREKSRIILLDHLKEVCQEEVLHMGFNVSTNNVTLTNKVNTQSEKLKEKEERNEIGWEKRREKLKSKSIEELLVKPENNSKVESEVSQFQQDEKQNKLENSRVDQDNHVLLPLKMGSFI</sequence>
<feature type="coiled-coil region" evidence="3">
    <location>
        <begin position="410"/>
        <end position="445"/>
    </location>
</feature>
<keyword evidence="1" id="KW-0547">Nucleotide-binding</keyword>
<dbReference type="GO" id="GO:0005525">
    <property type="term" value="F:GTP binding"/>
    <property type="evidence" value="ECO:0007669"/>
    <property type="project" value="UniProtKB-KW"/>
</dbReference>
<comment type="caution">
    <text evidence="6">The sequence shown here is derived from an EMBL/GenBank/DDBJ whole genome shotgun (WGS) entry which is preliminary data.</text>
</comment>
<evidence type="ECO:0000256" key="1">
    <source>
        <dbReference type="ARBA" id="ARBA00022741"/>
    </source>
</evidence>
<feature type="compositionally biased region" description="Basic and acidic residues" evidence="4">
    <location>
        <begin position="469"/>
        <end position="479"/>
    </location>
</feature>
<name>A0A2I1GY04_9GLOM</name>
<evidence type="ECO:0000313" key="7">
    <source>
        <dbReference type="Proteomes" id="UP000234323"/>
    </source>
</evidence>
<dbReference type="SUPFAM" id="SSF52058">
    <property type="entry name" value="L domain-like"/>
    <property type="match status" value="1"/>
</dbReference>
<dbReference type="Proteomes" id="UP000234323">
    <property type="component" value="Unassembled WGS sequence"/>
</dbReference>
<organism evidence="6 7">
    <name type="scientific">Rhizophagus irregularis</name>
    <dbReference type="NCBI Taxonomy" id="588596"/>
    <lineage>
        <taxon>Eukaryota</taxon>
        <taxon>Fungi</taxon>
        <taxon>Fungi incertae sedis</taxon>
        <taxon>Mucoromycota</taxon>
        <taxon>Glomeromycotina</taxon>
        <taxon>Glomeromycetes</taxon>
        <taxon>Glomerales</taxon>
        <taxon>Glomeraceae</taxon>
        <taxon>Rhizophagus</taxon>
    </lineage>
</organism>
<dbReference type="VEuPathDB" id="FungiDB:FUN_014198"/>
<dbReference type="InterPro" id="IPR027417">
    <property type="entry name" value="P-loop_NTPase"/>
</dbReference>
<protein>
    <recommendedName>
        <fullName evidence="5">AIG1-type G domain-containing protein</fullName>
    </recommendedName>
</protein>
<dbReference type="InterPro" id="IPR032675">
    <property type="entry name" value="LRR_dom_sf"/>
</dbReference>
<gene>
    <name evidence="6" type="ORF">RhiirA4_468581</name>
</gene>
<dbReference type="VEuPathDB" id="FungiDB:RhiirA1_445113"/>
<dbReference type="InterPro" id="IPR045058">
    <property type="entry name" value="GIMA/IAN/Toc"/>
</dbReference>
<reference evidence="6 7" key="1">
    <citation type="submission" date="2015-10" db="EMBL/GenBank/DDBJ databases">
        <title>Genome analyses suggest a sexual origin of heterokaryosis in a supposedly ancient asexual fungus.</title>
        <authorList>
            <person name="Ropars J."/>
            <person name="Sedzielewska K."/>
            <person name="Noel J."/>
            <person name="Charron P."/>
            <person name="Farinelli L."/>
            <person name="Marton T."/>
            <person name="Kruger M."/>
            <person name="Pelin A."/>
            <person name="Brachmann A."/>
            <person name="Corradi N."/>
        </authorList>
    </citation>
    <scope>NUCLEOTIDE SEQUENCE [LARGE SCALE GENOMIC DNA]</scope>
    <source>
        <strain evidence="6 7">A4</strain>
    </source>
</reference>
<dbReference type="Gene3D" id="3.80.10.10">
    <property type="entry name" value="Ribonuclease Inhibitor"/>
    <property type="match status" value="1"/>
</dbReference>
<feature type="domain" description="AIG1-type G" evidence="5">
    <location>
        <begin position="197"/>
        <end position="321"/>
    </location>
</feature>
<evidence type="ECO:0000259" key="5">
    <source>
        <dbReference type="Pfam" id="PF04548"/>
    </source>
</evidence>
<dbReference type="VEuPathDB" id="FungiDB:RhiirFUN_016897"/>